<gene>
    <name evidence="11" type="ORF">COHA_010077</name>
</gene>
<evidence type="ECO:0000259" key="8">
    <source>
        <dbReference type="Pfam" id="PF13086"/>
    </source>
</evidence>
<feature type="region of interest" description="Disordered" evidence="7">
    <location>
        <begin position="597"/>
        <end position="633"/>
    </location>
</feature>
<comment type="similarity">
    <text evidence="1">Belongs to the DNA2/NAM7 helicase family.</text>
</comment>
<evidence type="ECO:0000256" key="3">
    <source>
        <dbReference type="ARBA" id="ARBA00022801"/>
    </source>
</evidence>
<dbReference type="InterPro" id="IPR050534">
    <property type="entry name" value="Coronavir_polyprotein_1ab"/>
</dbReference>
<protein>
    <submittedName>
        <fullName evidence="11">Uncharacterized protein</fullName>
    </submittedName>
</protein>
<evidence type="ECO:0000256" key="2">
    <source>
        <dbReference type="ARBA" id="ARBA00022741"/>
    </source>
</evidence>
<dbReference type="Pfam" id="PF13087">
    <property type="entry name" value="AAA_12"/>
    <property type="match status" value="1"/>
</dbReference>
<feature type="region of interest" description="Disordered" evidence="7">
    <location>
        <begin position="1"/>
        <end position="30"/>
    </location>
</feature>
<dbReference type="InterPro" id="IPR047187">
    <property type="entry name" value="SF1_C_Upf1"/>
</dbReference>
<keyword evidence="5" id="KW-0067">ATP-binding</keyword>
<feature type="domain" description="DNA2/NAM7 helicase helicase" evidence="8">
    <location>
        <begin position="258"/>
        <end position="514"/>
    </location>
</feature>
<dbReference type="InterPro" id="IPR048761">
    <property type="entry name" value="SMUBP-2_HCS1_1B"/>
</dbReference>
<dbReference type="Pfam" id="PF13086">
    <property type="entry name" value="AAA_11"/>
    <property type="match status" value="1"/>
</dbReference>
<evidence type="ECO:0000259" key="10">
    <source>
        <dbReference type="Pfam" id="PF21138"/>
    </source>
</evidence>
<feature type="coiled-coil region" evidence="6">
    <location>
        <begin position="369"/>
        <end position="428"/>
    </location>
</feature>
<proteinExistence type="inferred from homology"/>
<dbReference type="InterPro" id="IPR027417">
    <property type="entry name" value="P-loop_NTPase"/>
</dbReference>
<dbReference type="GO" id="GO:0043139">
    <property type="term" value="F:5'-3' DNA helicase activity"/>
    <property type="evidence" value="ECO:0007669"/>
    <property type="project" value="TreeGrafter"/>
</dbReference>
<dbReference type="PANTHER" id="PTHR43788">
    <property type="entry name" value="DNA2/NAM7 HELICASE FAMILY MEMBER"/>
    <property type="match status" value="1"/>
</dbReference>
<evidence type="ECO:0000313" key="12">
    <source>
        <dbReference type="Proteomes" id="UP001205105"/>
    </source>
</evidence>
<evidence type="ECO:0000259" key="9">
    <source>
        <dbReference type="Pfam" id="PF13087"/>
    </source>
</evidence>
<feature type="compositionally biased region" description="Low complexity" evidence="7">
    <location>
        <begin position="121"/>
        <end position="141"/>
    </location>
</feature>
<dbReference type="AlphaFoldDB" id="A0AAD5GXA7"/>
<comment type="caution">
    <text evidence="11">The sequence shown here is derived from an EMBL/GenBank/DDBJ whole genome shotgun (WGS) entry which is preliminary data.</text>
</comment>
<evidence type="ECO:0000256" key="4">
    <source>
        <dbReference type="ARBA" id="ARBA00022806"/>
    </source>
</evidence>
<organism evidence="11 12">
    <name type="scientific">Chlorella ohadii</name>
    <dbReference type="NCBI Taxonomy" id="2649997"/>
    <lineage>
        <taxon>Eukaryota</taxon>
        <taxon>Viridiplantae</taxon>
        <taxon>Chlorophyta</taxon>
        <taxon>core chlorophytes</taxon>
        <taxon>Trebouxiophyceae</taxon>
        <taxon>Chlorellales</taxon>
        <taxon>Chlorellaceae</taxon>
        <taxon>Chlorella clade</taxon>
        <taxon>Chlorella</taxon>
    </lineage>
</organism>
<dbReference type="GO" id="GO:0016787">
    <property type="term" value="F:hydrolase activity"/>
    <property type="evidence" value="ECO:0007669"/>
    <property type="project" value="UniProtKB-KW"/>
</dbReference>
<accession>A0AAD5GXA7</accession>
<dbReference type="Gene3D" id="2.40.30.270">
    <property type="match status" value="1"/>
</dbReference>
<dbReference type="Proteomes" id="UP001205105">
    <property type="component" value="Unassembled WGS sequence"/>
</dbReference>
<dbReference type="InterPro" id="IPR041679">
    <property type="entry name" value="DNA2/NAM7-like_C"/>
</dbReference>
<feature type="domain" description="Helicase SMUBP-2/HCS1 1B" evidence="10">
    <location>
        <begin position="48"/>
        <end position="124"/>
    </location>
</feature>
<feature type="region of interest" description="Disordered" evidence="7">
    <location>
        <begin position="119"/>
        <end position="148"/>
    </location>
</feature>
<evidence type="ECO:0000313" key="11">
    <source>
        <dbReference type="EMBL" id="KAI7836046.1"/>
    </source>
</evidence>
<keyword evidence="12" id="KW-1185">Reference proteome</keyword>
<dbReference type="PANTHER" id="PTHR43788:SF13">
    <property type="entry name" value="REGULATOR OF NONSENSE TRANSCRIPTS 1"/>
    <property type="match status" value="1"/>
</dbReference>
<dbReference type="GO" id="GO:0005524">
    <property type="term" value="F:ATP binding"/>
    <property type="evidence" value="ECO:0007669"/>
    <property type="project" value="UniProtKB-KW"/>
</dbReference>
<dbReference type="Gene3D" id="3.40.50.300">
    <property type="entry name" value="P-loop containing nucleotide triphosphate hydrolases"/>
    <property type="match status" value="2"/>
</dbReference>
<dbReference type="EMBL" id="JADXDR010000208">
    <property type="protein sequence ID" value="KAI7836046.1"/>
    <property type="molecule type" value="Genomic_DNA"/>
</dbReference>
<dbReference type="Pfam" id="PF21138">
    <property type="entry name" value="SMUBP-2_HCS1_1B"/>
    <property type="match status" value="1"/>
</dbReference>
<evidence type="ECO:0000256" key="6">
    <source>
        <dbReference type="SAM" id="Coils"/>
    </source>
</evidence>
<evidence type="ECO:0000256" key="7">
    <source>
        <dbReference type="SAM" id="MobiDB-lite"/>
    </source>
</evidence>
<reference evidence="11" key="1">
    <citation type="submission" date="2020-11" db="EMBL/GenBank/DDBJ databases">
        <title>Chlorella ohadii genome sequencing and assembly.</title>
        <authorList>
            <person name="Murik O."/>
            <person name="Treves H."/>
            <person name="Kedem I."/>
            <person name="Shotland Y."/>
            <person name="Kaplan A."/>
        </authorList>
    </citation>
    <scope>NUCLEOTIDE SEQUENCE</scope>
    <source>
        <strain evidence="11">1</strain>
    </source>
</reference>
<keyword evidence="4" id="KW-0347">Helicase</keyword>
<name>A0AAD5GXA7_9CHLO</name>
<feature type="domain" description="DNA2/NAM7 helicase-like C-terminal" evidence="9">
    <location>
        <begin position="522"/>
        <end position="748"/>
    </location>
</feature>
<keyword evidence="3" id="KW-0378">Hydrolase</keyword>
<evidence type="ECO:0000256" key="5">
    <source>
        <dbReference type="ARBA" id="ARBA00022840"/>
    </source>
</evidence>
<dbReference type="CDD" id="cd18808">
    <property type="entry name" value="SF1_C_Upf1"/>
    <property type="match status" value="1"/>
</dbReference>
<feature type="compositionally biased region" description="Low complexity" evidence="7">
    <location>
        <begin position="1"/>
        <end position="14"/>
    </location>
</feature>
<evidence type="ECO:0000256" key="1">
    <source>
        <dbReference type="ARBA" id="ARBA00007913"/>
    </source>
</evidence>
<keyword evidence="2" id="KW-0547">Nucleotide-binding</keyword>
<keyword evidence="6" id="KW-0175">Coiled coil</keyword>
<sequence length="787" mass="84595">MSAEAQEMLALAQQHAEEERRRQQAQPLTELDKKVAALQARLGAAVRAENEEQLRQQRAAYRRGSARRLQDDGLVLLGLRAKPEGRLYGEFVWRFEPASVAALPYHRFKRGDTVVVAQQEGDSSNGNGAASSSGDGSSFSGARAQPPAERLEGTVLEVQREGLLVTVPKAAADALSVAGAGALWRLDQGSSSVTVARQLDALNRLGQVPPGASQGETAVRALLLGAPHAERLASMPTAWVQQAGWLQKARQHLAAVPHLNRSQKEAIAFALSRTLTLWQGPPGTGKTRTLLAFIQVLVEAVGDSALARKRQGAILAVGDTNAAADNLLEGLLERGINVVRVGNPAKVRPELRSACLDAQVERTAQGIQAARLREQADQLTAQVREWRRVQAGWLEQVRAHKAAGNQLAPAQEQRLQQADRQIRDTQRQADSLWRAADDQVKAAAIEVLRSAAVVVSTCNGSGEARLEDQQFRIVVLDEASQATEPASLVPLVKGAECVIMAGDQKQLPPTVLSNKALQLGLDVPLFNRLLDAGVTSKLLDIQYRMHPAIAAFPSQHFYKGRVKSGVQSEDRPPVQGVPWPSPDCPVLFINVDGKEQRTATSGVRRGGEQSEQSSDSEDGSGGGDDGSAAEGGASYCNPAEADVAIRALQRLIERDPDLQSVALLSPYSGQVRLLSSMVTKANVPEELLQRCSLAVSTVDGYQGREADAVIFSAVRCNKAGRVGFLADERRLNVAITRPRRGLIVVGNQATLAADSNWRAWMEWLYQQRAVRQAVPAAAGGSSGKRGP</sequence>
<dbReference type="SUPFAM" id="SSF52540">
    <property type="entry name" value="P-loop containing nucleoside triphosphate hydrolases"/>
    <property type="match status" value="1"/>
</dbReference>
<dbReference type="InterPro" id="IPR041677">
    <property type="entry name" value="DNA2/NAM7_AAA_11"/>
</dbReference>
<dbReference type="GO" id="GO:0003723">
    <property type="term" value="F:RNA binding"/>
    <property type="evidence" value="ECO:0007669"/>
    <property type="project" value="InterPro"/>
</dbReference>